<dbReference type="Proteomes" id="UP000199233">
    <property type="component" value="Unassembled WGS sequence"/>
</dbReference>
<keyword evidence="3" id="KW-1185">Reference proteome</keyword>
<keyword evidence="2" id="KW-0489">Methyltransferase</keyword>
<proteinExistence type="predicted"/>
<name>A0A1H9BVP4_9GAMM</name>
<dbReference type="PANTHER" id="PTHR36973:SF4">
    <property type="entry name" value="NODULATION PROTEIN"/>
    <property type="match status" value="1"/>
</dbReference>
<dbReference type="RefSeq" id="WP_177188825.1">
    <property type="nucleotide sequence ID" value="NZ_FOFS01000002.1"/>
</dbReference>
<dbReference type="GO" id="GO:0032259">
    <property type="term" value="P:methylation"/>
    <property type="evidence" value="ECO:0007669"/>
    <property type="project" value="UniProtKB-KW"/>
</dbReference>
<dbReference type="Gene3D" id="3.40.50.150">
    <property type="entry name" value="Vaccinia Virus protein VP39"/>
    <property type="match status" value="1"/>
</dbReference>
<dbReference type="GO" id="GO:0008171">
    <property type="term" value="F:O-methyltransferase activity"/>
    <property type="evidence" value="ECO:0007669"/>
    <property type="project" value="TreeGrafter"/>
</dbReference>
<evidence type="ECO:0000259" key="1">
    <source>
        <dbReference type="Pfam" id="PF05050"/>
    </source>
</evidence>
<reference evidence="2 3" key="1">
    <citation type="submission" date="2016-10" db="EMBL/GenBank/DDBJ databases">
        <authorList>
            <person name="de Groot N.N."/>
        </authorList>
    </citation>
    <scope>NUCLEOTIDE SEQUENCE [LARGE SCALE GENOMIC DNA]</scope>
    <source>
        <strain evidence="2 3">DSM 25927</strain>
    </source>
</reference>
<dbReference type="NCBIfam" id="TIGR01444">
    <property type="entry name" value="fkbM_fam"/>
    <property type="match status" value="1"/>
</dbReference>
<feature type="domain" description="Methyltransferase FkbM" evidence="1">
    <location>
        <begin position="42"/>
        <end position="205"/>
    </location>
</feature>
<dbReference type="SUPFAM" id="SSF53335">
    <property type="entry name" value="S-adenosyl-L-methionine-dependent methyltransferases"/>
    <property type="match status" value="1"/>
</dbReference>
<dbReference type="InterPro" id="IPR029063">
    <property type="entry name" value="SAM-dependent_MTases_sf"/>
</dbReference>
<dbReference type="Pfam" id="PF05050">
    <property type="entry name" value="Methyltransf_21"/>
    <property type="match status" value="1"/>
</dbReference>
<dbReference type="PANTHER" id="PTHR36973">
    <property type="entry name" value="SLL1456 PROTEIN-RELATED"/>
    <property type="match status" value="1"/>
</dbReference>
<protein>
    <submittedName>
        <fullName evidence="2">Methyltransferase, FkbM family</fullName>
    </submittedName>
</protein>
<keyword evidence="2" id="KW-0808">Transferase</keyword>
<evidence type="ECO:0000313" key="3">
    <source>
        <dbReference type="Proteomes" id="UP000199233"/>
    </source>
</evidence>
<dbReference type="AlphaFoldDB" id="A0A1H9BVP4"/>
<accession>A0A1H9BVP4</accession>
<gene>
    <name evidence="2" type="ORF">SAMN04488038_102247</name>
</gene>
<dbReference type="InterPro" id="IPR006342">
    <property type="entry name" value="FkbM_mtfrase"/>
</dbReference>
<organism evidence="2 3">
    <name type="scientific">Solimonas aquatica</name>
    <dbReference type="NCBI Taxonomy" id="489703"/>
    <lineage>
        <taxon>Bacteria</taxon>
        <taxon>Pseudomonadati</taxon>
        <taxon>Pseudomonadota</taxon>
        <taxon>Gammaproteobacteria</taxon>
        <taxon>Nevskiales</taxon>
        <taxon>Nevskiaceae</taxon>
        <taxon>Solimonas</taxon>
    </lineage>
</organism>
<sequence length="386" mass="43614">MSRVNNRFDQGFRKGNPFSYDFMDQFLLFLAAKGFEPRLIFDIGAAKGHWARMARAAFPHAKIHMFEPIGAWKEELDRTCEEIGQANWSQVAVGSSPGFVEIEQHSITTQSLIPQGQFRSSHGVAKTDRVEVQTVDQVAQGSYGGCLDFLKVDVQGYELPVLEGAKEALNDCEVVLLECSLYKFFGEQTPLFLDIYQFMSACGFVLFDLPTLMRRSGDHALGQLDAVFVRHDSALRKTTSYVKPFGWQSIRPPDRRHGTLIFGNGFMSPQYDERREWRWASTPSCAHIVNETDSTLRLNFRCMVTVAGDHRVGDLSVSTNAHRQILLRECGSRAIPLSFIVSVPPHENIRLDFEGPENIQAYGRDLSFRLINYEITAAEQNSRMSA</sequence>
<dbReference type="InterPro" id="IPR053188">
    <property type="entry name" value="FkbM_Methyltransferase"/>
</dbReference>
<dbReference type="EMBL" id="FOFS01000002">
    <property type="protein sequence ID" value="SEP93046.1"/>
    <property type="molecule type" value="Genomic_DNA"/>
</dbReference>
<dbReference type="STRING" id="489703.SAMN04488038_102247"/>
<evidence type="ECO:0000313" key="2">
    <source>
        <dbReference type="EMBL" id="SEP93046.1"/>
    </source>
</evidence>